<evidence type="ECO:0000313" key="2">
    <source>
        <dbReference type="Proteomes" id="UP001163223"/>
    </source>
</evidence>
<keyword evidence="2" id="KW-1185">Reference proteome</keyword>
<reference evidence="1" key="1">
    <citation type="submission" date="2022-11" db="EMBL/GenBank/DDBJ databases">
        <title>beta-Carotene-producing bacterium, Jeongeuplla avenae sp. nov., alleviates the salt stress of Arabidopsis seedlings.</title>
        <authorList>
            <person name="Jiang L."/>
            <person name="Lee J."/>
        </authorList>
    </citation>
    <scope>NUCLEOTIDE SEQUENCE</scope>
    <source>
        <strain evidence="1">DY_R2A_6</strain>
    </source>
</reference>
<name>A0ACD4NIC3_9HYPH</name>
<evidence type="ECO:0000313" key="1">
    <source>
        <dbReference type="EMBL" id="WAJ26570.1"/>
    </source>
</evidence>
<gene>
    <name evidence="1" type="ORF">OXU80_17015</name>
</gene>
<sequence>MLERTLAVVFGLAVVGGGAFYVLTTPRPLDAATLGDGAGGDVARGERIFHVGGCISCHAAERPEVGAQPLLAGGEPLETPFGTFHGPNISPHPTDGIGAWSYADFANAMKRGLDPEGRHLYPAFPYTSYVKMRTQDLADLWAYMKSLPPAEGRAPANELAFPFNIRRGVGLWKLAFLPEEGPIVPLAPDAPEPVKLGQYLVEGPGHCGQCHTPRSFNGAGGLIETQWLAGAPNPEGRGGIPDITPGGETGSWSESDLVEYFASGFTPDFDSVGGSMADVQRNLAELSDADRDAIAAYLKAVPPIDERGEAAPSQ</sequence>
<dbReference type="Proteomes" id="UP001163223">
    <property type="component" value="Chromosome"/>
</dbReference>
<proteinExistence type="predicted"/>
<accession>A0ACD4NIC3</accession>
<dbReference type="EMBL" id="CP113520">
    <property type="protein sequence ID" value="WAJ26570.1"/>
    <property type="molecule type" value="Genomic_DNA"/>
</dbReference>
<protein>
    <submittedName>
        <fullName evidence="1">Cytochrome c</fullName>
    </submittedName>
</protein>
<organism evidence="1 2">
    <name type="scientific">Antarcticirhabdus aurantiaca</name>
    <dbReference type="NCBI Taxonomy" id="2606717"/>
    <lineage>
        <taxon>Bacteria</taxon>
        <taxon>Pseudomonadati</taxon>
        <taxon>Pseudomonadota</taxon>
        <taxon>Alphaproteobacteria</taxon>
        <taxon>Hyphomicrobiales</taxon>
        <taxon>Aurantimonadaceae</taxon>
        <taxon>Antarcticirhabdus</taxon>
    </lineage>
</organism>